<dbReference type="PROSITE" id="PS50893">
    <property type="entry name" value="ABC_TRANSPORTER_2"/>
    <property type="match status" value="1"/>
</dbReference>
<sequence>MKIPLLNAEKLSVVFGGLSALNGLDFQIPVGEIVGLIGPNGAGKTTAFNAITGIAKVTRGRVLFEGRDITGWPTSKVARTGIARTFQNIRLYEDLTVIENVMVASHTSVRYSPVEAILGIGRVYADERRIRHRAESLLETMGLIDTAGDKAGSLPYGSQRKLEVARALALEPALLLLDEPVAGMNPRETIEFGALLRKIRKDLNLTIGLIEHDMGFVMDICTRIRVIDHGIPIAWGTPKEIQNDPKVIAAYLGEG</sequence>
<dbReference type="CDD" id="cd03219">
    <property type="entry name" value="ABC_Mj1267_LivG_branched"/>
    <property type="match status" value="1"/>
</dbReference>
<evidence type="ECO:0000256" key="3">
    <source>
        <dbReference type="ARBA" id="ARBA00022840"/>
    </source>
</evidence>
<evidence type="ECO:0000259" key="4">
    <source>
        <dbReference type="PROSITE" id="PS50893"/>
    </source>
</evidence>
<evidence type="ECO:0000256" key="2">
    <source>
        <dbReference type="ARBA" id="ARBA00022741"/>
    </source>
</evidence>
<dbReference type="GO" id="GO:0015808">
    <property type="term" value="P:L-alanine transport"/>
    <property type="evidence" value="ECO:0007669"/>
    <property type="project" value="TreeGrafter"/>
</dbReference>
<keyword evidence="3 5" id="KW-0067">ATP-binding</keyword>
<dbReference type="GO" id="GO:0005304">
    <property type="term" value="F:L-valine transmembrane transporter activity"/>
    <property type="evidence" value="ECO:0007669"/>
    <property type="project" value="TreeGrafter"/>
</dbReference>
<dbReference type="EMBL" id="JACRDE010000622">
    <property type="protein sequence ID" value="MBI5252569.1"/>
    <property type="molecule type" value="Genomic_DNA"/>
</dbReference>
<dbReference type="Pfam" id="PF12399">
    <property type="entry name" value="BCA_ABC_TP_C"/>
    <property type="match status" value="1"/>
</dbReference>
<dbReference type="PANTHER" id="PTHR45772:SF7">
    <property type="entry name" value="AMINO ACID ABC TRANSPORTER ATP-BINDING PROTEIN"/>
    <property type="match status" value="1"/>
</dbReference>
<dbReference type="GO" id="GO:0015188">
    <property type="term" value="F:L-isoleucine transmembrane transporter activity"/>
    <property type="evidence" value="ECO:0007669"/>
    <property type="project" value="TreeGrafter"/>
</dbReference>
<reference evidence="5" key="1">
    <citation type="submission" date="2020-07" db="EMBL/GenBank/DDBJ databases">
        <title>Huge and variable diversity of episymbiotic CPR bacteria and DPANN archaea in groundwater ecosystems.</title>
        <authorList>
            <person name="He C.Y."/>
            <person name="Keren R."/>
            <person name="Whittaker M."/>
            <person name="Farag I.F."/>
            <person name="Doudna J."/>
            <person name="Cate J.H.D."/>
            <person name="Banfield J.F."/>
        </authorList>
    </citation>
    <scope>NUCLEOTIDE SEQUENCE</scope>
    <source>
        <strain evidence="5">NC_groundwater_1664_Pr3_B-0.1um_52_9</strain>
    </source>
</reference>
<feature type="domain" description="ABC transporter" evidence="4">
    <location>
        <begin position="6"/>
        <end position="254"/>
    </location>
</feature>
<gene>
    <name evidence="5" type="ORF">HY912_23995</name>
</gene>
<dbReference type="Pfam" id="PF00005">
    <property type="entry name" value="ABC_tran"/>
    <property type="match status" value="1"/>
</dbReference>
<comment type="caution">
    <text evidence="5">The sequence shown here is derived from an EMBL/GenBank/DDBJ whole genome shotgun (WGS) entry which is preliminary data.</text>
</comment>
<dbReference type="SUPFAM" id="SSF52540">
    <property type="entry name" value="P-loop containing nucleoside triphosphate hydrolases"/>
    <property type="match status" value="1"/>
</dbReference>
<dbReference type="AlphaFoldDB" id="A0A9D6Z5W3"/>
<dbReference type="GO" id="GO:0042941">
    <property type="term" value="P:D-alanine transmembrane transport"/>
    <property type="evidence" value="ECO:0007669"/>
    <property type="project" value="TreeGrafter"/>
</dbReference>
<dbReference type="Gene3D" id="3.40.50.300">
    <property type="entry name" value="P-loop containing nucleotide triphosphate hydrolases"/>
    <property type="match status" value="1"/>
</dbReference>
<evidence type="ECO:0000256" key="1">
    <source>
        <dbReference type="ARBA" id="ARBA00022448"/>
    </source>
</evidence>
<organism evidence="5 6">
    <name type="scientific">Desulfomonile tiedjei</name>
    <dbReference type="NCBI Taxonomy" id="2358"/>
    <lineage>
        <taxon>Bacteria</taxon>
        <taxon>Pseudomonadati</taxon>
        <taxon>Thermodesulfobacteriota</taxon>
        <taxon>Desulfomonilia</taxon>
        <taxon>Desulfomonilales</taxon>
        <taxon>Desulfomonilaceae</taxon>
        <taxon>Desulfomonile</taxon>
    </lineage>
</organism>
<dbReference type="GO" id="GO:1903806">
    <property type="term" value="P:L-isoleucine import across plasma membrane"/>
    <property type="evidence" value="ECO:0007669"/>
    <property type="project" value="TreeGrafter"/>
</dbReference>
<dbReference type="Proteomes" id="UP000807825">
    <property type="component" value="Unassembled WGS sequence"/>
</dbReference>
<evidence type="ECO:0000313" key="5">
    <source>
        <dbReference type="EMBL" id="MBI5252569.1"/>
    </source>
</evidence>
<dbReference type="SMART" id="SM00382">
    <property type="entry name" value="AAA"/>
    <property type="match status" value="1"/>
</dbReference>
<dbReference type="InterPro" id="IPR032823">
    <property type="entry name" value="BCA_ABC_TP_C"/>
</dbReference>
<dbReference type="GO" id="GO:1903805">
    <property type="term" value="P:L-valine import across plasma membrane"/>
    <property type="evidence" value="ECO:0007669"/>
    <property type="project" value="TreeGrafter"/>
</dbReference>
<accession>A0A9D6Z5W3</accession>
<dbReference type="GO" id="GO:0016887">
    <property type="term" value="F:ATP hydrolysis activity"/>
    <property type="evidence" value="ECO:0007669"/>
    <property type="project" value="InterPro"/>
</dbReference>
<name>A0A9D6Z5W3_9BACT</name>
<dbReference type="GO" id="GO:0005886">
    <property type="term" value="C:plasma membrane"/>
    <property type="evidence" value="ECO:0007669"/>
    <property type="project" value="TreeGrafter"/>
</dbReference>
<keyword evidence="2" id="KW-0547">Nucleotide-binding</keyword>
<keyword evidence="1" id="KW-0813">Transport</keyword>
<dbReference type="InterPro" id="IPR003593">
    <property type="entry name" value="AAA+_ATPase"/>
</dbReference>
<dbReference type="InterPro" id="IPR027417">
    <property type="entry name" value="P-loop_NTPase"/>
</dbReference>
<proteinExistence type="predicted"/>
<evidence type="ECO:0000313" key="6">
    <source>
        <dbReference type="Proteomes" id="UP000807825"/>
    </source>
</evidence>
<dbReference type="FunFam" id="3.40.50.300:FF:000421">
    <property type="entry name" value="Branched-chain amino acid ABC transporter ATP-binding protein"/>
    <property type="match status" value="1"/>
</dbReference>
<dbReference type="InterPro" id="IPR051120">
    <property type="entry name" value="ABC_AA/LPS_Transport"/>
</dbReference>
<dbReference type="GO" id="GO:0005524">
    <property type="term" value="F:ATP binding"/>
    <property type="evidence" value="ECO:0007669"/>
    <property type="project" value="UniProtKB-KW"/>
</dbReference>
<dbReference type="PANTHER" id="PTHR45772">
    <property type="entry name" value="CONSERVED COMPONENT OF ABC TRANSPORTER FOR NATURAL AMINO ACIDS-RELATED"/>
    <property type="match status" value="1"/>
</dbReference>
<dbReference type="InterPro" id="IPR003439">
    <property type="entry name" value="ABC_transporter-like_ATP-bd"/>
</dbReference>
<dbReference type="GO" id="GO:0015192">
    <property type="term" value="F:L-phenylalanine transmembrane transporter activity"/>
    <property type="evidence" value="ECO:0007669"/>
    <property type="project" value="TreeGrafter"/>
</dbReference>
<protein>
    <submittedName>
        <fullName evidence="5">ABC transporter ATP-binding protein</fullName>
    </submittedName>
</protein>